<keyword evidence="3" id="KW-1185">Reference proteome</keyword>
<dbReference type="Proteomes" id="UP000566454">
    <property type="component" value="Unassembled WGS sequence"/>
</dbReference>
<dbReference type="OrthoDB" id="2213137at2759"/>
<accession>A0A7K5RCL7</accession>
<feature type="non-terminal residue" evidence="2">
    <location>
        <position position="1"/>
    </location>
</feature>
<evidence type="ECO:0000313" key="3">
    <source>
        <dbReference type="Proteomes" id="UP000566454"/>
    </source>
</evidence>
<proteinExistence type="predicted"/>
<protein>
    <submittedName>
        <fullName evidence="2">MOT5 protein</fullName>
    </submittedName>
</protein>
<name>A0A7K5RCL7_9PASE</name>
<organism evidence="2 3">
    <name type="scientific">Prunella himalayana</name>
    <dbReference type="NCBI Taxonomy" id="670356"/>
    <lineage>
        <taxon>Eukaryota</taxon>
        <taxon>Metazoa</taxon>
        <taxon>Chordata</taxon>
        <taxon>Craniata</taxon>
        <taxon>Vertebrata</taxon>
        <taxon>Euteleostomi</taxon>
        <taxon>Archelosauria</taxon>
        <taxon>Archosauria</taxon>
        <taxon>Dinosauria</taxon>
        <taxon>Saurischia</taxon>
        <taxon>Theropoda</taxon>
        <taxon>Coelurosauria</taxon>
        <taxon>Aves</taxon>
        <taxon>Neognathae</taxon>
        <taxon>Neoaves</taxon>
        <taxon>Telluraves</taxon>
        <taxon>Australaves</taxon>
        <taxon>Passeriformes</taxon>
        <taxon>Passeroidea</taxon>
        <taxon>Prunellidae</taxon>
        <taxon>Prunella</taxon>
    </lineage>
</organism>
<dbReference type="EMBL" id="VYZK01001886">
    <property type="protein sequence ID" value="NWT77155.1"/>
    <property type="molecule type" value="Genomic_DNA"/>
</dbReference>
<feature type="non-terminal residue" evidence="2">
    <location>
        <position position="214"/>
    </location>
</feature>
<comment type="caution">
    <text evidence="2">The sequence shown here is derived from an EMBL/GenBank/DDBJ whole genome shotgun (WGS) entry which is preliminary data.</text>
</comment>
<dbReference type="AlphaFoldDB" id="A0A7K5RCL7"/>
<reference evidence="2 3" key="1">
    <citation type="submission" date="2019-09" db="EMBL/GenBank/DDBJ databases">
        <title>Bird 10,000 Genomes (B10K) Project - Family phase.</title>
        <authorList>
            <person name="Zhang G."/>
        </authorList>
    </citation>
    <scope>NUCLEOTIDE SEQUENCE [LARGE SCALE GENOMIC DNA]</scope>
    <source>
        <strain evidence="2">B10K-DU-013-18</strain>
        <tissue evidence="2">Muscle</tissue>
    </source>
</reference>
<evidence type="ECO:0000256" key="1">
    <source>
        <dbReference type="SAM" id="MobiDB-lite"/>
    </source>
</evidence>
<sequence>PPLHPLSSQVNVLVMGTLKTFGIFFVAFREELGGSSEQLSWIGSIMSSLRFLAGELLSPRLGTLLPPLADLGALRVPCASKQTTFCLPSGTLLIFGGIMLNLVPSSMLLWPVSPQLPRESAENQHQGSSGAKEDPETPGGGSDGSTPREFQLLHAQEAPTTERLVVPHGRDVSNPANPSALGRLQKPILESSSSETPKRSHQPLAATKKEPPQP</sequence>
<gene>
    <name evidence="2" type="primary">Slc16a4</name>
    <name evidence="2" type="ORF">PRUHIM_R15033</name>
</gene>
<feature type="region of interest" description="Disordered" evidence="1">
    <location>
        <begin position="117"/>
        <end position="214"/>
    </location>
</feature>
<evidence type="ECO:0000313" key="2">
    <source>
        <dbReference type="EMBL" id="NWT77155.1"/>
    </source>
</evidence>